<dbReference type="PANTHER" id="PTHR33240">
    <property type="entry name" value="OS08G0508500 PROTEIN"/>
    <property type="match status" value="1"/>
</dbReference>
<evidence type="ECO:0000313" key="2">
    <source>
        <dbReference type="EMBL" id="KAJ8439295.1"/>
    </source>
</evidence>
<reference evidence="2" key="1">
    <citation type="submission" date="2022-04" db="EMBL/GenBank/DDBJ databases">
        <title>Carnegiea gigantea Genome sequencing and assembly v2.</title>
        <authorList>
            <person name="Copetti D."/>
            <person name="Sanderson M.J."/>
            <person name="Burquez A."/>
            <person name="Wojciechowski M.F."/>
        </authorList>
    </citation>
    <scope>NUCLEOTIDE SEQUENCE</scope>
    <source>
        <strain evidence="2">SGP5-SGP5p</strain>
        <tissue evidence="2">Aerial part</tissue>
    </source>
</reference>
<feature type="compositionally biased region" description="Basic and acidic residues" evidence="1">
    <location>
        <begin position="94"/>
        <end position="105"/>
    </location>
</feature>
<organism evidence="2 3">
    <name type="scientific">Carnegiea gigantea</name>
    <dbReference type="NCBI Taxonomy" id="171969"/>
    <lineage>
        <taxon>Eukaryota</taxon>
        <taxon>Viridiplantae</taxon>
        <taxon>Streptophyta</taxon>
        <taxon>Embryophyta</taxon>
        <taxon>Tracheophyta</taxon>
        <taxon>Spermatophyta</taxon>
        <taxon>Magnoliopsida</taxon>
        <taxon>eudicotyledons</taxon>
        <taxon>Gunneridae</taxon>
        <taxon>Pentapetalae</taxon>
        <taxon>Caryophyllales</taxon>
        <taxon>Cactineae</taxon>
        <taxon>Cactaceae</taxon>
        <taxon>Cactoideae</taxon>
        <taxon>Echinocereeae</taxon>
        <taxon>Carnegiea</taxon>
    </lineage>
</organism>
<dbReference type="AlphaFoldDB" id="A0A9Q1K9D5"/>
<proteinExistence type="predicted"/>
<evidence type="ECO:0000256" key="1">
    <source>
        <dbReference type="SAM" id="MobiDB-lite"/>
    </source>
</evidence>
<dbReference type="EMBL" id="JAKOGI010000224">
    <property type="protein sequence ID" value="KAJ8439295.1"/>
    <property type="molecule type" value="Genomic_DNA"/>
</dbReference>
<dbReference type="PANTHER" id="PTHR33240:SF17">
    <property type="entry name" value="EUKARYOTIC PEPTIDE CHAIN RELEASE FACTOR GTP-BINDING SUBUNIT-LIKE"/>
    <property type="match status" value="1"/>
</dbReference>
<accession>A0A9Q1K9D5</accession>
<comment type="caution">
    <text evidence="2">The sequence shown here is derived from an EMBL/GenBank/DDBJ whole genome shotgun (WGS) entry which is preliminary data.</text>
</comment>
<sequence length="335" mass="38026">MDALKNFMTTMTDTILQQVTDEEDHAGHKLHKATTFDYLPTARCESSHRHAPIGSLRRSDETPNGFVRRPQVDSQILQLRSHYTQLIPAARLGLKNESKPKREPPGEGTLPNALQLGSAHVVRLYEVQSMTIAPKLHNTQKHYEFHEQNGHTTDKYRELKKALHVLADTGQIDQFLKGGPQFLRKELNLEHTEPQEECSIKIVATIVSGYAKGITRLAQKAQIRGTQQVVIVEQGSRITVPTIVFHCQEGPHLLSPHTNPLVVELKVANALIHQILIDTEKSIEIITWVRLKRLKHPRREIIPLVHPFRGFGGQEVNPTGLIQYYSSRIRSRHET</sequence>
<dbReference type="OrthoDB" id="1752268at2759"/>
<gene>
    <name evidence="2" type="ORF">Cgig2_018072</name>
</gene>
<name>A0A9Q1K9D5_9CARY</name>
<evidence type="ECO:0000313" key="3">
    <source>
        <dbReference type="Proteomes" id="UP001153076"/>
    </source>
</evidence>
<keyword evidence="3" id="KW-1185">Reference proteome</keyword>
<dbReference type="Proteomes" id="UP001153076">
    <property type="component" value="Unassembled WGS sequence"/>
</dbReference>
<feature type="region of interest" description="Disordered" evidence="1">
    <location>
        <begin position="92"/>
        <end position="113"/>
    </location>
</feature>
<protein>
    <submittedName>
        <fullName evidence="2">Uncharacterized protein</fullName>
    </submittedName>
</protein>